<dbReference type="GO" id="GO:0005125">
    <property type="term" value="F:cytokine activity"/>
    <property type="evidence" value="ECO:0007669"/>
    <property type="project" value="UniProtKB-KW"/>
</dbReference>
<dbReference type="GO" id="GO:0010557">
    <property type="term" value="P:positive regulation of macromolecule biosynthetic process"/>
    <property type="evidence" value="ECO:0007669"/>
    <property type="project" value="UniProtKB-ARBA"/>
</dbReference>
<protein>
    <submittedName>
        <fullName evidence="9">Interleukin 17A</fullName>
    </submittedName>
</protein>
<evidence type="ECO:0000256" key="5">
    <source>
        <dbReference type="ARBA" id="ARBA00022729"/>
    </source>
</evidence>
<name>A0A024AXU3_PHACI</name>
<evidence type="ECO:0000256" key="6">
    <source>
        <dbReference type="ARBA" id="ARBA00023157"/>
    </source>
</evidence>
<dbReference type="Pfam" id="PF06083">
    <property type="entry name" value="IL17"/>
    <property type="match status" value="1"/>
</dbReference>
<dbReference type="FunFam" id="2.10.90.10:FF:000038">
    <property type="entry name" value="Interleukin-17A"/>
    <property type="match status" value="1"/>
</dbReference>
<evidence type="ECO:0000256" key="7">
    <source>
        <dbReference type="ARBA" id="ARBA00023180"/>
    </source>
</evidence>
<proteinExistence type="evidence at transcript level"/>
<gene>
    <name evidence="9" type="primary">IL17A</name>
</gene>
<dbReference type="EMBL" id="KJ174517">
    <property type="protein sequence ID" value="AHZ08738.1"/>
    <property type="molecule type" value="mRNA"/>
</dbReference>
<dbReference type="GO" id="GO:0006954">
    <property type="term" value="P:inflammatory response"/>
    <property type="evidence" value="ECO:0007669"/>
    <property type="project" value="InterPro"/>
</dbReference>
<keyword evidence="3" id="KW-0202">Cytokine</keyword>
<dbReference type="SUPFAM" id="SSF57501">
    <property type="entry name" value="Cystine-knot cytokines"/>
    <property type="match status" value="1"/>
</dbReference>
<dbReference type="GO" id="GO:0005615">
    <property type="term" value="C:extracellular space"/>
    <property type="evidence" value="ECO:0007669"/>
    <property type="project" value="UniProtKB-KW"/>
</dbReference>
<reference evidence="9" key="1">
    <citation type="submission" date="2014-01" db="EMBL/GenBank/DDBJ databases">
        <title>Gene expression analyses of Th1, Th2 and Th17 cytokines to natural Chlamydia pecorum infection in a wild koala population.</title>
        <authorList>
            <person name="Mathew M."/>
            <person name="Beagley K."/>
            <person name="Timms P."/>
            <person name="Polkinghorne A."/>
        </authorList>
    </citation>
    <scope>NUCLEOTIDE SEQUENCE</scope>
</reference>
<sequence length="153" mass="16989">MSSLGNLPGFKSLLLLLILVVMMKTGVSMPKRSGCPKAEGNDSSHSVRVNVNIINRNQGSKISPDYKNRSTSPWDMVPNEDANRLPRTIWEARCRHSGCINAEGKVDHHVNSVEIQQEILVLRRQFPNCSTSFQLEKILVTVGCTCVTPRTVS</sequence>
<feature type="signal peptide" evidence="8">
    <location>
        <begin position="1"/>
        <end position="28"/>
    </location>
</feature>
<keyword evidence="7" id="KW-0325">Glycoprotein</keyword>
<dbReference type="PRINTS" id="PR01932">
    <property type="entry name" value="INTRLEUKIN17"/>
</dbReference>
<dbReference type="AlphaFoldDB" id="A0A024AXU3"/>
<dbReference type="InterPro" id="IPR010345">
    <property type="entry name" value="IL-17_fam"/>
</dbReference>
<keyword evidence="4" id="KW-0964">Secreted</keyword>
<dbReference type="InterPro" id="IPR029034">
    <property type="entry name" value="Cystine-knot_cytokine"/>
</dbReference>
<keyword evidence="5 8" id="KW-0732">Signal</keyword>
<evidence type="ECO:0000256" key="4">
    <source>
        <dbReference type="ARBA" id="ARBA00022525"/>
    </source>
</evidence>
<evidence type="ECO:0000256" key="8">
    <source>
        <dbReference type="SAM" id="SignalP"/>
    </source>
</evidence>
<comment type="subcellular location">
    <subcellularLocation>
        <location evidence="1">Secreted</location>
    </subcellularLocation>
</comment>
<comment type="similarity">
    <text evidence="2">Belongs to the IL-17 family.</text>
</comment>
<dbReference type="GO" id="GO:0010468">
    <property type="term" value="P:regulation of gene expression"/>
    <property type="evidence" value="ECO:0007669"/>
    <property type="project" value="UniProtKB-ARBA"/>
</dbReference>
<evidence type="ECO:0000256" key="2">
    <source>
        <dbReference type="ARBA" id="ARBA00007236"/>
    </source>
</evidence>
<keyword evidence="6" id="KW-1015">Disulfide bond</keyword>
<accession>A0A024AXU3</accession>
<dbReference type="GO" id="GO:0080090">
    <property type="term" value="P:regulation of primary metabolic process"/>
    <property type="evidence" value="ECO:0007669"/>
    <property type="project" value="UniProtKB-ARBA"/>
</dbReference>
<dbReference type="Gene3D" id="2.10.90.10">
    <property type="entry name" value="Cystine-knot cytokines"/>
    <property type="match status" value="1"/>
</dbReference>
<feature type="chain" id="PRO_5001526889" evidence="8">
    <location>
        <begin position="29"/>
        <end position="153"/>
    </location>
</feature>
<evidence type="ECO:0000313" key="9">
    <source>
        <dbReference type="EMBL" id="AHZ08738.1"/>
    </source>
</evidence>
<organism evidence="9">
    <name type="scientific">Phascolarctos cinereus</name>
    <name type="common">Koala</name>
    <dbReference type="NCBI Taxonomy" id="38626"/>
    <lineage>
        <taxon>Eukaryota</taxon>
        <taxon>Metazoa</taxon>
        <taxon>Chordata</taxon>
        <taxon>Craniata</taxon>
        <taxon>Vertebrata</taxon>
        <taxon>Euteleostomi</taxon>
        <taxon>Mammalia</taxon>
        <taxon>Metatheria</taxon>
        <taxon>Diprotodontia</taxon>
        <taxon>Phascolarctidae</taxon>
        <taxon>Phascolarctos</taxon>
    </lineage>
</organism>
<evidence type="ECO:0000256" key="1">
    <source>
        <dbReference type="ARBA" id="ARBA00004613"/>
    </source>
</evidence>
<dbReference type="InterPro" id="IPR020440">
    <property type="entry name" value="IL-17_chr"/>
</dbReference>
<evidence type="ECO:0000256" key="3">
    <source>
        <dbReference type="ARBA" id="ARBA00022514"/>
    </source>
</evidence>